<feature type="transmembrane region" description="Helical" evidence="13">
    <location>
        <begin position="200"/>
        <end position="227"/>
    </location>
</feature>
<dbReference type="SUPFAM" id="SSF55785">
    <property type="entry name" value="PYP-like sensor domain (PAS domain)"/>
    <property type="match status" value="1"/>
</dbReference>
<evidence type="ECO:0000256" key="8">
    <source>
        <dbReference type="ARBA" id="ARBA00022777"/>
    </source>
</evidence>
<name>A0A840C2X8_9HYPH</name>
<dbReference type="SUPFAM" id="SSF52172">
    <property type="entry name" value="CheY-like"/>
    <property type="match status" value="1"/>
</dbReference>
<dbReference type="InterPro" id="IPR001734">
    <property type="entry name" value="Na/solute_symporter"/>
</dbReference>
<comment type="subcellular location">
    <subcellularLocation>
        <location evidence="2">Membrane</location>
        <topology evidence="2">Multi-pass membrane protein</topology>
    </subcellularLocation>
</comment>
<dbReference type="GO" id="GO:0005886">
    <property type="term" value="C:plasma membrane"/>
    <property type="evidence" value="ECO:0007669"/>
    <property type="project" value="TreeGrafter"/>
</dbReference>
<dbReference type="FunFam" id="1.10.287.130:FF:000063">
    <property type="entry name" value="Hybrid sensor histidine kinase/response regulator"/>
    <property type="match status" value="1"/>
</dbReference>
<keyword evidence="8 16" id="KW-0418">Kinase</keyword>
<gene>
    <name evidence="16" type="ORF">GGR16_002315</name>
</gene>
<reference evidence="16 17" key="1">
    <citation type="submission" date="2020-08" db="EMBL/GenBank/DDBJ databases">
        <title>Genomic Encyclopedia of Type Strains, Phase IV (KMG-IV): sequencing the most valuable type-strain genomes for metagenomic binning, comparative biology and taxonomic classification.</title>
        <authorList>
            <person name="Goeker M."/>
        </authorList>
    </citation>
    <scope>NUCLEOTIDE SEQUENCE [LARGE SCALE GENOMIC DNA]</scope>
    <source>
        <strain evidence="16 17">DSM 103737</strain>
    </source>
</reference>
<proteinExistence type="inferred from homology"/>
<dbReference type="PANTHER" id="PTHR43047">
    <property type="entry name" value="TWO-COMPONENT HISTIDINE PROTEIN KINASE"/>
    <property type="match status" value="1"/>
</dbReference>
<dbReference type="Gene3D" id="3.40.50.2300">
    <property type="match status" value="1"/>
</dbReference>
<evidence type="ECO:0000256" key="9">
    <source>
        <dbReference type="ARBA" id="ARBA00022989"/>
    </source>
</evidence>
<dbReference type="Pfam" id="PF00512">
    <property type="entry name" value="HisKA"/>
    <property type="match status" value="1"/>
</dbReference>
<dbReference type="SMART" id="SM00388">
    <property type="entry name" value="HisKA"/>
    <property type="match status" value="1"/>
</dbReference>
<dbReference type="InterPro" id="IPR036097">
    <property type="entry name" value="HisK_dim/P_sf"/>
</dbReference>
<organism evidence="16 17">
    <name type="scientific">Chelatococcus caeni</name>
    <dbReference type="NCBI Taxonomy" id="1348468"/>
    <lineage>
        <taxon>Bacteria</taxon>
        <taxon>Pseudomonadati</taxon>
        <taxon>Pseudomonadota</taxon>
        <taxon>Alphaproteobacteria</taxon>
        <taxon>Hyphomicrobiales</taxon>
        <taxon>Chelatococcaceae</taxon>
        <taxon>Chelatococcus</taxon>
    </lineage>
</organism>
<dbReference type="InterPro" id="IPR005467">
    <property type="entry name" value="His_kinase_dom"/>
</dbReference>
<evidence type="ECO:0000256" key="11">
    <source>
        <dbReference type="PROSITE-ProRule" id="PRU00169"/>
    </source>
</evidence>
<comment type="caution">
    <text evidence="16">The sequence shown here is derived from an EMBL/GenBank/DDBJ whole genome shotgun (WGS) entry which is preliminary data.</text>
</comment>
<keyword evidence="17" id="KW-1185">Reference proteome</keyword>
<dbReference type="InterPro" id="IPR038377">
    <property type="entry name" value="Na/Glc_symporter_sf"/>
</dbReference>
<feature type="transmembrane region" description="Helical" evidence="13">
    <location>
        <begin position="12"/>
        <end position="37"/>
    </location>
</feature>
<dbReference type="EMBL" id="JACIEN010000002">
    <property type="protein sequence ID" value="MBB4017286.1"/>
    <property type="molecule type" value="Genomic_DNA"/>
</dbReference>
<dbReference type="NCBIfam" id="NF041832">
    <property type="entry name" value="near_NosP_CTERM"/>
    <property type="match status" value="1"/>
</dbReference>
<accession>A0A840C2X8</accession>
<protein>
    <recommendedName>
        <fullName evidence="4">histidine kinase</fullName>
        <ecNumber evidence="4">2.7.13.3</ecNumber>
    </recommendedName>
</protein>
<evidence type="ECO:0000256" key="12">
    <source>
        <dbReference type="SAM" id="Coils"/>
    </source>
</evidence>
<sequence length="1182" mass="127631">MSLEASSDMLAGWVVVLAALVYLCGLFAVAHAGDTFARGVMDGRMRATIYALALAVYCTSWTFFGSVGLAERSGLDFLTIYIGPILVIGLGHRLVGRIVQLAKAQNITSIADFVAARYGKSDRVAALVAVIAVVGAVPYIALQLKAVSSSLEVFLAATEDHGLGRSIFGDLALLVAGVLAAFAVAFGTRQIDATEHHDGLVLAISLESVVKLFAFLAVGFFVTFWMFDGLGELWRRAGEAADPGIISRTSEPVSFLTLTVLAAGAAILLPRQFHMTIVENRHPADIRRAAWMFPLYLVLINLFVIPIALAGEVIFPRGSIDYDMTVLALPLHDGAVLMALVAFIGGLSAATAMVIVDSVALAIMISNDLVMPLVLRRRGRRGEDERTDAGDLGRFVVMVRRIAIVAVILFAYVYYRASGEAALAAIGLLSFAAVAQIGPAFFGGLVWRRGTALGASAGLAAGFAIWAYTLLLPSLAGSEGIWHDLVRNGPFGLAALRPTALLGTDLPQLTHGVVWSLAVNVAAYVGFSLMRPANPMERLQANVFIARDSAPMAQAFRLRRSAVTVDDLRSTVGRYLGTERTDAAFASFAASRGVTPNGSAEADIHLLRFAEHLLASAIGAASSRLVLSLLLRRRNVSTKAALKLLDDASAAIQYNRDLLQHALDHARQGITVLDKDLRLMCWNRAFRELYDLPEELVHVGVGLEEIVRFNAERGSYGKGNPDDLIAARLESFVNDTEPVRLRLYPSGKVIEIRSNHLPDGGLVTTYADITETVGAEEALERANETLERRVRERTEELMRLNEELRGAKAAADEANASKTRFLAAASHDILQPLNAARLYATSLVERDRKSGDAALAENIDGALDAVEEILTALLDISRLDTGALKAEPSLFRLDDMFRALRREFGPMAREKGLELAFVNTSGTVRTDRRLLRRLLQNLISNAIKYTPTGKVLVGCRRRGNGLRIEVWDTGLGIPASKQKVVFREFLRLEQGAREARGLGLGLSIVERISRVLDHPLSLRSIPGRGSVFSVELPLVTPLPAGPAATEVEPAPAAPLNGLVVLTIDNEKQITEGMQVLLGGWGCTVLAASGLKQAQDVLRRKGTRPDVIIADYHLDEGDGIEAIVALRWKLARELPAVLLTADRSPSVRAEAAAKDIHVLHKPLKPAALRALLTRWKALRIAAE</sequence>
<dbReference type="SMART" id="SM00387">
    <property type="entry name" value="HATPase_c"/>
    <property type="match status" value="1"/>
</dbReference>
<dbReference type="Pfam" id="PF02518">
    <property type="entry name" value="HATPase_c"/>
    <property type="match status" value="1"/>
</dbReference>
<feature type="transmembrane region" description="Helical" evidence="13">
    <location>
        <begin position="291"/>
        <end position="315"/>
    </location>
</feature>
<dbReference type="Pfam" id="PF00072">
    <property type="entry name" value="Response_reg"/>
    <property type="match status" value="1"/>
</dbReference>
<dbReference type="PROSITE" id="PS50109">
    <property type="entry name" value="HIS_KIN"/>
    <property type="match status" value="1"/>
</dbReference>
<evidence type="ECO:0000259" key="14">
    <source>
        <dbReference type="PROSITE" id="PS50109"/>
    </source>
</evidence>
<evidence type="ECO:0000256" key="5">
    <source>
        <dbReference type="ARBA" id="ARBA00022553"/>
    </source>
</evidence>
<dbReference type="CDD" id="cd00082">
    <property type="entry name" value="HisKA"/>
    <property type="match status" value="1"/>
</dbReference>
<dbReference type="EC" id="2.7.13.3" evidence="4"/>
<keyword evidence="9 13" id="KW-1133">Transmembrane helix</keyword>
<dbReference type="SUPFAM" id="SSF55874">
    <property type="entry name" value="ATPase domain of HSP90 chaperone/DNA topoisomerase II/histidine kinase"/>
    <property type="match status" value="1"/>
</dbReference>
<dbReference type="GO" id="GO:0009927">
    <property type="term" value="F:histidine phosphotransfer kinase activity"/>
    <property type="evidence" value="ECO:0007669"/>
    <property type="project" value="TreeGrafter"/>
</dbReference>
<keyword evidence="6" id="KW-0808">Transferase</keyword>
<feature type="transmembrane region" description="Helical" evidence="13">
    <location>
        <begin position="75"/>
        <end position="95"/>
    </location>
</feature>
<dbReference type="FunFam" id="3.30.565.10:FF:000049">
    <property type="entry name" value="Two-component sensor histidine kinase"/>
    <property type="match status" value="1"/>
</dbReference>
<dbReference type="Gene3D" id="1.20.1730.10">
    <property type="entry name" value="Sodium/glucose cotransporter"/>
    <property type="match status" value="1"/>
</dbReference>
<evidence type="ECO:0000256" key="4">
    <source>
        <dbReference type="ARBA" id="ARBA00012438"/>
    </source>
</evidence>
<dbReference type="PRINTS" id="PR00344">
    <property type="entry name" value="BCTRLSENSOR"/>
</dbReference>
<dbReference type="Proteomes" id="UP000577362">
    <property type="component" value="Unassembled WGS sequence"/>
</dbReference>
<dbReference type="InterPro" id="IPR003661">
    <property type="entry name" value="HisK_dim/P_dom"/>
</dbReference>
<evidence type="ECO:0000256" key="1">
    <source>
        <dbReference type="ARBA" id="ARBA00000085"/>
    </source>
</evidence>
<dbReference type="GO" id="GO:0000155">
    <property type="term" value="F:phosphorelay sensor kinase activity"/>
    <property type="evidence" value="ECO:0007669"/>
    <property type="project" value="InterPro"/>
</dbReference>
<keyword evidence="12" id="KW-0175">Coiled coil</keyword>
<feature type="transmembrane region" description="Helical" evidence="13">
    <location>
        <begin position="335"/>
        <end position="363"/>
    </location>
</feature>
<dbReference type="GO" id="GO:0022857">
    <property type="term" value="F:transmembrane transporter activity"/>
    <property type="evidence" value="ECO:0007669"/>
    <property type="project" value="InterPro"/>
</dbReference>
<dbReference type="PROSITE" id="PS50110">
    <property type="entry name" value="RESPONSE_REGULATORY"/>
    <property type="match status" value="1"/>
</dbReference>
<evidence type="ECO:0000256" key="7">
    <source>
        <dbReference type="ARBA" id="ARBA00022692"/>
    </source>
</evidence>
<dbReference type="InterPro" id="IPR011006">
    <property type="entry name" value="CheY-like_superfamily"/>
</dbReference>
<dbReference type="SUPFAM" id="SSF47384">
    <property type="entry name" value="Homodimeric domain of signal transducing histidine kinase"/>
    <property type="match status" value="1"/>
</dbReference>
<feature type="transmembrane region" description="Helical" evidence="13">
    <location>
        <begin position="452"/>
        <end position="471"/>
    </location>
</feature>
<evidence type="ECO:0000313" key="17">
    <source>
        <dbReference type="Proteomes" id="UP000577362"/>
    </source>
</evidence>
<evidence type="ECO:0000256" key="10">
    <source>
        <dbReference type="ARBA" id="ARBA00023136"/>
    </source>
</evidence>
<feature type="domain" description="Response regulatory" evidence="15">
    <location>
        <begin position="1059"/>
        <end position="1175"/>
    </location>
</feature>
<evidence type="ECO:0000313" key="16">
    <source>
        <dbReference type="EMBL" id="MBB4017286.1"/>
    </source>
</evidence>
<evidence type="ECO:0000256" key="2">
    <source>
        <dbReference type="ARBA" id="ARBA00004141"/>
    </source>
</evidence>
<dbReference type="Gene3D" id="3.30.450.20">
    <property type="entry name" value="PAS domain"/>
    <property type="match status" value="1"/>
</dbReference>
<feature type="transmembrane region" description="Helical" evidence="13">
    <location>
        <begin position="124"/>
        <end position="147"/>
    </location>
</feature>
<evidence type="ECO:0000259" key="15">
    <source>
        <dbReference type="PROSITE" id="PS50110"/>
    </source>
</evidence>
<dbReference type="PANTHER" id="PTHR43047:SF9">
    <property type="entry name" value="HISTIDINE KINASE"/>
    <property type="match status" value="1"/>
</dbReference>
<keyword evidence="7 13" id="KW-0812">Transmembrane</keyword>
<evidence type="ECO:0000256" key="3">
    <source>
        <dbReference type="ARBA" id="ARBA00006434"/>
    </source>
</evidence>
<keyword evidence="10 13" id="KW-0472">Membrane</keyword>
<dbReference type="Gene3D" id="1.10.287.130">
    <property type="match status" value="1"/>
</dbReference>
<dbReference type="CDD" id="cd00156">
    <property type="entry name" value="REC"/>
    <property type="match status" value="1"/>
</dbReference>
<dbReference type="PROSITE" id="PS50283">
    <property type="entry name" value="NA_SOLUT_SYMP_3"/>
    <property type="match status" value="1"/>
</dbReference>
<feature type="transmembrane region" description="Helical" evidence="13">
    <location>
        <begin position="253"/>
        <end position="270"/>
    </location>
</feature>
<dbReference type="InterPro" id="IPR035965">
    <property type="entry name" value="PAS-like_dom_sf"/>
</dbReference>
<feature type="coiled-coil region" evidence="12">
    <location>
        <begin position="776"/>
        <end position="817"/>
    </location>
</feature>
<dbReference type="Gene3D" id="3.30.565.10">
    <property type="entry name" value="Histidine kinase-like ATPase, C-terminal domain"/>
    <property type="match status" value="1"/>
</dbReference>
<dbReference type="InterPro" id="IPR003594">
    <property type="entry name" value="HATPase_dom"/>
</dbReference>
<comment type="similarity">
    <text evidence="3">Belongs to the sodium:solute symporter (SSF) (TC 2.A.21) family.</text>
</comment>
<evidence type="ECO:0000256" key="6">
    <source>
        <dbReference type="ARBA" id="ARBA00022679"/>
    </source>
</evidence>
<dbReference type="InterPro" id="IPR004358">
    <property type="entry name" value="Sig_transdc_His_kin-like_C"/>
</dbReference>
<dbReference type="SMART" id="SM00448">
    <property type="entry name" value="REC"/>
    <property type="match status" value="1"/>
</dbReference>
<dbReference type="InterPro" id="IPR001789">
    <property type="entry name" value="Sig_transdc_resp-reg_receiver"/>
</dbReference>
<feature type="modified residue" description="4-aspartylphosphate" evidence="11">
    <location>
        <position position="1110"/>
    </location>
</feature>
<evidence type="ECO:0000256" key="13">
    <source>
        <dbReference type="SAM" id="Phobius"/>
    </source>
</evidence>
<feature type="transmembrane region" description="Helical" evidence="13">
    <location>
        <begin position="167"/>
        <end position="188"/>
    </location>
</feature>
<dbReference type="InterPro" id="IPR036890">
    <property type="entry name" value="HATPase_C_sf"/>
</dbReference>
<feature type="domain" description="Histidine kinase" evidence="14">
    <location>
        <begin position="824"/>
        <end position="1036"/>
    </location>
</feature>
<feature type="transmembrane region" description="Helical" evidence="13">
    <location>
        <begin position="421"/>
        <end position="445"/>
    </location>
</feature>
<dbReference type="AlphaFoldDB" id="A0A840C2X8"/>
<feature type="transmembrane region" description="Helical" evidence="13">
    <location>
        <begin position="49"/>
        <end position="69"/>
    </location>
</feature>
<feature type="transmembrane region" description="Helical" evidence="13">
    <location>
        <begin position="395"/>
        <end position="415"/>
    </location>
</feature>
<keyword evidence="5 11" id="KW-0597">Phosphoprotein</keyword>
<comment type="catalytic activity">
    <reaction evidence="1">
        <text>ATP + protein L-histidine = ADP + protein N-phospho-L-histidine.</text>
        <dbReference type="EC" id="2.7.13.3"/>
    </reaction>
</comment>
<dbReference type="Pfam" id="PF12860">
    <property type="entry name" value="PAS_7"/>
    <property type="match status" value="1"/>
</dbReference>